<proteinExistence type="predicted"/>
<keyword evidence="4" id="KW-1185">Reference proteome</keyword>
<evidence type="ECO:0000256" key="1">
    <source>
        <dbReference type="SAM" id="Phobius"/>
    </source>
</evidence>
<feature type="signal peptide" evidence="2">
    <location>
        <begin position="1"/>
        <end position="26"/>
    </location>
</feature>
<sequence length="156" mass="17677">MPKNYGFIIHIALLFFITLLARPASAQDVTDATTYQLTLSSELSREGYFVVTLDQLPQKGLRIQQSSDVDFAVIDSEFAWFGDFEKMTLTGFSDGDYYFRIKPDGRLQSNVATIQVAHYPGWQAYSLFFIGLGLFVLLVTLIISLHLRSLKHQEEA</sequence>
<protein>
    <submittedName>
        <fullName evidence="3">Uncharacterized protein</fullName>
    </submittedName>
</protein>
<name>A0A432YMF4_9GAMM</name>
<reference evidence="4" key="1">
    <citation type="journal article" date="2018" name="Front. Microbiol.">
        <title>Genome-Based Analysis Reveals the Taxonomy and Diversity of the Family Idiomarinaceae.</title>
        <authorList>
            <person name="Liu Y."/>
            <person name="Lai Q."/>
            <person name="Shao Z."/>
        </authorList>
    </citation>
    <scope>NUCLEOTIDE SEQUENCE [LARGE SCALE GENOMIC DNA]</scope>
    <source>
        <strain evidence="4">CVS-6</strain>
    </source>
</reference>
<dbReference type="OrthoDB" id="6194313at2"/>
<organism evidence="3 4">
    <name type="scientific">Pseudidiomarina insulisalsae</name>
    <dbReference type="NCBI Taxonomy" id="575789"/>
    <lineage>
        <taxon>Bacteria</taxon>
        <taxon>Pseudomonadati</taxon>
        <taxon>Pseudomonadota</taxon>
        <taxon>Gammaproteobacteria</taxon>
        <taxon>Alteromonadales</taxon>
        <taxon>Idiomarinaceae</taxon>
        <taxon>Pseudidiomarina</taxon>
    </lineage>
</organism>
<comment type="caution">
    <text evidence="3">The sequence shown here is derived from an EMBL/GenBank/DDBJ whole genome shotgun (WGS) entry which is preliminary data.</text>
</comment>
<keyword evidence="1" id="KW-0472">Membrane</keyword>
<keyword evidence="1" id="KW-0812">Transmembrane</keyword>
<accession>A0A432YMF4</accession>
<keyword evidence="1" id="KW-1133">Transmembrane helix</keyword>
<dbReference type="Proteomes" id="UP000288259">
    <property type="component" value="Unassembled WGS sequence"/>
</dbReference>
<feature type="transmembrane region" description="Helical" evidence="1">
    <location>
        <begin position="125"/>
        <end position="147"/>
    </location>
</feature>
<keyword evidence="2" id="KW-0732">Signal</keyword>
<evidence type="ECO:0000313" key="3">
    <source>
        <dbReference type="EMBL" id="RUO62102.1"/>
    </source>
</evidence>
<dbReference type="RefSeq" id="WP_126754062.1">
    <property type="nucleotide sequence ID" value="NZ_PIPY01000004.1"/>
</dbReference>
<dbReference type="AlphaFoldDB" id="A0A432YMF4"/>
<evidence type="ECO:0000256" key="2">
    <source>
        <dbReference type="SAM" id="SignalP"/>
    </source>
</evidence>
<evidence type="ECO:0000313" key="4">
    <source>
        <dbReference type="Proteomes" id="UP000288259"/>
    </source>
</evidence>
<feature type="chain" id="PRO_5019584045" evidence="2">
    <location>
        <begin position="27"/>
        <end position="156"/>
    </location>
</feature>
<dbReference type="EMBL" id="PIPY01000004">
    <property type="protein sequence ID" value="RUO62102.1"/>
    <property type="molecule type" value="Genomic_DNA"/>
</dbReference>
<gene>
    <name evidence="3" type="ORF">CWI71_04420</name>
</gene>